<dbReference type="RefSeq" id="XP_002770127.1">
    <property type="nucleotide sequence ID" value="XM_002770081.1"/>
</dbReference>
<dbReference type="CDD" id="cd03250">
    <property type="entry name" value="ABCC_MRP_domain1"/>
    <property type="match status" value="1"/>
</dbReference>
<feature type="compositionally biased region" description="Basic and acidic residues" evidence="9">
    <location>
        <begin position="523"/>
        <end position="537"/>
    </location>
</feature>
<dbReference type="Gene3D" id="1.20.1560.10">
    <property type="entry name" value="ABC transporter type 1, transmembrane domain"/>
    <property type="match status" value="2"/>
</dbReference>
<keyword evidence="5" id="KW-0547">Nucleotide-binding</keyword>
<dbReference type="CDD" id="cd18606">
    <property type="entry name" value="ABC_6TM_YOR1_D2_like"/>
    <property type="match status" value="1"/>
</dbReference>
<feature type="domain" description="ABC transmembrane type-1" evidence="12">
    <location>
        <begin position="846"/>
        <end position="1123"/>
    </location>
</feature>
<comment type="subcellular location">
    <subcellularLocation>
        <location evidence="1">Membrane</location>
        <topology evidence="1">Multi-pass membrane protein</topology>
    </subcellularLocation>
</comment>
<evidence type="ECO:0000256" key="4">
    <source>
        <dbReference type="ARBA" id="ARBA00022692"/>
    </source>
</evidence>
<feature type="transmembrane region" description="Helical" evidence="10">
    <location>
        <begin position="200"/>
        <end position="216"/>
    </location>
</feature>
<dbReference type="SUPFAM" id="SSF52540">
    <property type="entry name" value="P-loop containing nucleoside triphosphate hydrolases"/>
    <property type="match status" value="2"/>
</dbReference>
<dbReference type="PANTHER" id="PTHR24223">
    <property type="entry name" value="ATP-BINDING CASSETTE SUB-FAMILY C"/>
    <property type="match status" value="1"/>
</dbReference>
<feature type="region of interest" description="Disordered" evidence="9">
    <location>
        <begin position="504"/>
        <end position="537"/>
    </location>
</feature>
<dbReference type="eggNOG" id="KOG0054">
    <property type="taxonomic scope" value="Eukaryota"/>
</dbReference>
<dbReference type="GO" id="GO:0005524">
    <property type="term" value="F:ATP binding"/>
    <property type="evidence" value="ECO:0007669"/>
    <property type="project" value="UniProtKB-KW"/>
</dbReference>
<dbReference type="PANTHER" id="PTHR24223:SF456">
    <property type="entry name" value="MULTIDRUG RESISTANCE-ASSOCIATED PROTEIN LETHAL(2)03659"/>
    <property type="match status" value="1"/>
</dbReference>
<feature type="transmembrane region" description="Helical" evidence="10">
    <location>
        <begin position="984"/>
        <end position="1002"/>
    </location>
</feature>
<dbReference type="InterPro" id="IPR050173">
    <property type="entry name" value="ABC_transporter_C-like"/>
</dbReference>
<dbReference type="PROSITE" id="PS50893">
    <property type="entry name" value="ABC_TRANSPORTER_2"/>
    <property type="match status" value="2"/>
</dbReference>
<comment type="similarity">
    <text evidence="2">Belongs to the ABC transporter superfamily. ABCC family. Conjugate transporter (TC 3.A.1.208) subfamily.</text>
</comment>
<dbReference type="VEuPathDB" id="FungiDB:DEHA2B14080g"/>
<dbReference type="FunFam" id="3.40.50.300:FF:000565">
    <property type="entry name" value="ABC bile acid transporter"/>
    <property type="match status" value="1"/>
</dbReference>
<evidence type="ECO:0000256" key="9">
    <source>
        <dbReference type="SAM" id="MobiDB-lite"/>
    </source>
</evidence>
<dbReference type="SMART" id="SM00382">
    <property type="entry name" value="AAA"/>
    <property type="match status" value="2"/>
</dbReference>
<dbReference type="HOGENOM" id="CLU_000604_27_1_1"/>
<dbReference type="SUPFAM" id="SSF90123">
    <property type="entry name" value="ABC transporter transmembrane region"/>
    <property type="match status" value="2"/>
</dbReference>
<sequence>MANTEAKTDDLDNSSLENNGLERQQRLLSFLWPKTVPPLPKEDERLPYGEKKAGVISKAFFWWMIPVMNPGYIRTLQPEDLFTLTDDIRVEQMSARFSEIFKKRINKAKRKHVIQKLKQRNERVEIFDISQHDVDLEDFTPPQFLPWFVIIQTFKWEYFAAIVFLTLMYGTSSCIALVTKELIKYVEYKSAGVELGIGKGLGYAFGTVGMVVFTGFMGNHYFYHAMLVGAKTKAVLIKVILDKSFLLSPKSKSKFSHAKITSMMSTDTARIDLGLGLQPLLLIIPIPIIVCIAILIVNIGVSALTGIAVIILVLVLIMGVGYFLFKFRKKANLSTDERISVIREVLYNLKIIKFYSWESAYLKKISGIRNEETKWILKMQILRNLIVSIAISVNLICSMVAFLVLYAIDSSRHDPASIFSSLTLFGILSEQVIMLPLALATSTDAHVGLQRVGQFLASEESDQNSRQIEASGETLGRMQESNIAVEVNNATFIWETFDVNDEDSKSENEKSVKSKGSSFSNSETERNSKEEDKEKETSFKGLVDVDLTIEKGEFVVITGVIGSGKSSLLSAISGLMTRISGEVNVCGSLISCGDPWIQNETFKENILFGSDLKQNFYKEVVYACSLESDMDILPAGDKTEIGERGITLSGGQKARLNLARAVYANKDIILLDDVLSAVDARVGKHIMNSCLLGILSSKTRILATHQLSLIGSADKVIFMNGDGSFEIGKFHELLHTSIGFKNLMSLNTQEVVKDISGDEEENDLRFAKGSAEEERQYIEGHLTRRTTTTSYVEDEKTERRDFNLDKLDDGKLFSAEERAVNRIEFKVYKNYVKYGSGMFSSFWVILLFLVFTILATYFELFTNTWLSFWTSRKFPDRSDSFYMGLYVMFTFLAFFLLTMEFFILAYVTTIASRTLNLMAAKKILFVPMSFMDTTPMGRIFNRFTKDTDALDNEIVEQLTVLFYFVANITGVLILCICYLPWFAIAVPPLLFIFVAIANYYQASAREIKRLEAVQRSFVYDNFNETLSGMMTILAYRAKNRFLNKNNYLIDKMNEAYYLTIANQRWLTISLDMVGAVFVLLVAMLCVNRVFDIDSSSVGLLMSYILQIVGQLSFLLKTLTQVENEMNSVERICHYAFDLPEEAPYLITENSPPTSWPEKGQITFSHASMAYRPGLPLVLKDLNLNIKSMEKIGVCGRTGAGKSSIMMALYRLVELSSGSVVIDGTDISNLGLNSLRSRLSIIPQDPILFSGTIRTNLDPFDEYTDTELWDALRRAGLIDGSKIDSIQSEDLKSEDLNMFHLFKQVSEDGTNFSLGERQLIAFARALVKRTRILILDEATSSVDYETDNKIQKTILREFGNCTILCIAHRLKTIVNYDRILVLDKGEVKEFDTPWNLFNTKDSIFEQMCKKSKITSDDFTIKDDKVDTTVT</sequence>
<feature type="transmembrane region" description="Helical" evidence="10">
    <location>
        <begin position="1065"/>
        <end position="1085"/>
    </location>
</feature>
<feature type="transmembrane region" description="Helical" evidence="10">
    <location>
        <begin position="881"/>
        <end position="911"/>
    </location>
</feature>
<evidence type="ECO:0000256" key="3">
    <source>
        <dbReference type="ARBA" id="ARBA00022448"/>
    </source>
</evidence>
<evidence type="ECO:0000256" key="6">
    <source>
        <dbReference type="ARBA" id="ARBA00022840"/>
    </source>
</evidence>
<accession>B5RSV9</accession>
<feature type="transmembrane region" description="Helical" evidence="10">
    <location>
        <begin position="418"/>
        <end position="441"/>
    </location>
</feature>
<dbReference type="FunCoup" id="B5RSV9">
    <property type="interactions" value="289"/>
</dbReference>
<feature type="transmembrane region" description="Helical" evidence="10">
    <location>
        <begin position="158"/>
        <end position="179"/>
    </location>
</feature>
<evidence type="ECO:0000256" key="7">
    <source>
        <dbReference type="ARBA" id="ARBA00022989"/>
    </source>
</evidence>
<keyword evidence="3" id="KW-0813">Transport</keyword>
<evidence type="ECO:0000256" key="1">
    <source>
        <dbReference type="ARBA" id="ARBA00004141"/>
    </source>
</evidence>
<evidence type="ECO:0000256" key="10">
    <source>
        <dbReference type="SAM" id="Phobius"/>
    </source>
</evidence>
<dbReference type="FunFam" id="1.20.1560.10:FF:000010">
    <property type="entry name" value="Multidrug resistance-associated ABC transporter"/>
    <property type="match status" value="1"/>
</dbReference>
<dbReference type="OrthoDB" id="6500128at2759"/>
<evidence type="ECO:0000313" key="13">
    <source>
        <dbReference type="EMBL" id="CAR65496.1"/>
    </source>
</evidence>
<keyword evidence="14" id="KW-1185">Reference proteome</keyword>
<dbReference type="OMA" id="IRCIRVI"/>
<feature type="transmembrane region" description="Helical" evidence="10">
    <location>
        <begin position="960"/>
        <end position="979"/>
    </location>
</feature>
<dbReference type="Proteomes" id="UP000000599">
    <property type="component" value="Chromosome B"/>
</dbReference>
<dbReference type="InterPro" id="IPR017871">
    <property type="entry name" value="ABC_transporter-like_CS"/>
</dbReference>
<dbReference type="KEGG" id="dha:DEHA2B14080g"/>
<dbReference type="STRING" id="284592.B5RSV9"/>
<dbReference type="GO" id="GO:0008559">
    <property type="term" value="F:ABC-type xenobiotic transporter activity"/>
    <property type="evidence" value="ECO:0007669"/>
    <property type="project" value="TreeGrafter"/>
</dbReference>
<protein>
    <submittedName>
        <fullName evidence="13">DEHA2B14080p</fullName>
    </submittedName>
</protein>
<evidence type="ECO:0000259" key="11">
    <source>
        <dbReference type="PROSITE" id="PS50893"/>
    </source>
</evidence>
<feature type="domain" description="ABC transporter" evidence="11">
    <location>
        <begin position="512"/>
        <end position="746"/>
    </location>
</feature>
<evidence type="ECO:0000256" key="8">
    <source>
        <dbReference type="ARBA" id="ARBA00023136"/>
    </source>
</evidence>
<dbReference type="EMBL" id="CR382134">
    <property type="protein sequence ID" value="CAR65496.1"/>
    <property type="molecule type" value="Genomic_DNA"/>
</dbReference>
<dbReference type="InterPro" id="IPR027417">
    <property type="entry name" value="P-loop_NTPase"/>
</dbReference>
<feature type="domain" description="ABC transmembrane type-1" evidence="12">
    <location>
        <begin position="159"/>
        <end position="444"/>
    </location>
</feature>
<dbReference type="PROSITE" id="PS50929">
    <property type="entry name" value="ABC_TM1F"/>
    <property type="match status" value="2"/>
</dbReference>
<dbReference type="InterPro" id="IPR003439">
    <property type="entry name" value="ABC_transporter-like_ATP-bd"/>
</dbReference>
<dbReference type="CDD" id="cd03244">
    <property type="entry name" value="ABCC_MRP_domain2"/>
    <property type="match status" value="1"/>
</dbReference>
<dbReference type="InterPro" id="IPR036640">
    <property type="entry name" value="ABC1_TM_sf"/>
</dbReference>
<dbReference type="Gene3D" id="3.40.50.300">
    <property type="entry name" value="P-loop containing nucleotide triphosphate hydrolases"/>
    <property type="match status" value="2"/>
</dbReference>
<dbReference type="GeneID" id="8998258"/>
<dbReference type="PROSITE" id="PS00211">
    <property type="entry name" value="ABC_TRANSPORTER_1"/>
    <property type="match status" value="2"/>
</dbReference>
<organism evidence="13 14">
    <name type="scientific">Debaryomyces hansenii (strain ATCC 36239 / CBS 767 / BCRC 21394 / JCM 1990 / NBRC 0083 / IGC 2968)</name>
    <name type="common">Yeast</name>
    <name type="synonym">Torulaspora hansenii</name>
    <dbReference type="NCBI Taxonomy" id="284592"/>
    <lineage>
        <taxon>Eukaryota</taxon>
        <taxon>Fungi</taxon>
        <taxon>Dikarya</taxon>
        <taxon>Ascomycota</taxon>
        <taxon>Saccharomycotina</taxon>
        <taxon>Pichiomycetes</taxon>
        <taxon>Debaryomycetaceae</taxon>
        <taxon>Debaryomyces</taxon>
    </lineage>
</organism>
<dbReference type="CDD" id="cd18597">
    <property type="entry name" value="ABC_6TM_YOR1_D1_like"/>
    <property type="match status" value="1"/>
</dbReference>
<feature type="domain" description="ABC transporter" evidence="11">
    <location>
        <begin position="1161"/>
        <end position="1408"/>
    </location>
</feature>
<keyword evidence="6" id="KW-0067">ATP-binding</keyword>
<evidence type="ECO:0000256" key="5">
    <source>
        <dbReference type="ARBA" id="ARBA00022741"/>
    </source>
</evidence>
<reference evidence="13 14" key="1">
    <citation type="journal article" date="2004" name="Nature">
        <title>Genome evolution in yeasts.</title>
        <authorList>
            <consortium name="Genolevures"/>
            <person name="Dujon B."/>
            <person name="Sherman D."/>
            <person name="Fischer G."/>
            <person name="Durrens P."/>
            <person name="Casaregola S."/>
            <person name="Lafontaine I."/>
            <person name="de Montigny J."/>
            <person name="Marck C."/>
            <person name="Neuveglise C."/>
            <person name="Talla E."/>
            <person name="Goffard N."/>
            <person name="Frangeul L."/>
            <person name="Aigle M."/>
            <person name="Anthouard V."/>
            <person name="Babour A."/>
            <person name="Barbe V."/>
            <person name="Barnay S."/>
            <person name="Blanchin S."/>
            <person name="Beckerich J.M."/>
            <person name="Beyne E."/>
            <person name="Bleykasten C."/>
            <person name="Boisrame A."/>
            <person name="Boyer J."/>
            <person name="Cattolico L."/>
            <person name="Confanioleri F."/>
            <person name="de Daruvar A."/>
            <person name="Despons L."/>
            <person name="Fabre E."/>
            <person name="Fairhead C."/>
            <person name="Ferry-Dumazet H."/>
            <person name="Groppi A."/>
            <person name="Hantraye F."/>
            <person name="Hennequin C."/>
            <person name="Jauniaux N."/>
            <person name="Joyet P."/>
            <person name="Kachouri R."/>
            <person name="Kerrest A."/>
            <person name="Koszul R."/>
            <person name="Lemaire M."/>
            <person name="Lesur I."/>
            <person name="Ma L."/>
            <person name="Muller H."/>
            <person name="Nicaud J.M."/>
            <person name="Nikolski M."/>
            <person name="Oztas S."/>
            <person name="Ozier-Kalogeropoulos O."/>
            <person name="Pellenz S."/>
            <person name="Potier S."/>
            <person name="Richard G.F."/>
            <person name="Straub M.L."/>
            <person name="Suleau A."/>
            <person name="Swennene D."/>
            <person name="Tekaia F."/>
            <person name="Wesolowski-Louvel M."/>
            <person name="Westhof E."/>
            <person name="Wirth B."/>
            <person name="Zeniou-Meyer M."/>
            <person name="Zivanovic I."/>
            <person name="Bolotin-Fukuhara M."/>
            <person name="Thierry A."/>
            <person name="Bouchier C."/>
            <person name="Caudron B."/>
            <person name="Scarpelli C."/>
            <person name="Gaillardin C."/>
            <person name="Weissenbach J."/>
            <person name="Wincker P."/>
            <person name="Souciet J.L."/>
        </authorList>
    </citation>
    <scope>NUCLEOTIDE SEQUENCE [LARGE SCALE GENOMIC DNA]</scope>
    <source>
        <strain evidence="14">ATCC 36239 / CBS 767 / BCRC 21394 / JCM 1990 / NBRC 0083 / IGC 2968</strain>
    </source>
</reference>
<feature type="transmembrane region" description="Helical" evidence="10">
    <location>
        <begin position="280"/>
        <end position="301"/>
    </location>
</feature>
<dbReference type="FunFam" id="3.40.50.300:FF:001750">
    <property type="entry name" value="ATP-binding cassette transporter"/>
    <property type="match status" value="1"/>
</dbReference>
<keyword evidence="4 10" id="KW-0812">Transmembrane</keyword>
<dbReference type="Pfam" id="PF00005">
    <property type="entry name" value="ABC_tran"/>
    <property type="match status" value="2"/>
</dbReference>
<feature type="transmembrane region" description="Helical" evidence="10">
    <location>
        <begin position="307"/>
        <end position="325"/>
    </location>
</feature>
<feature type="transmembrane region" description="Helical" evidence="10">
    <location>
        <begin position="385"/>
        <end position="406"/>
    </location>
</feature>
<keyword evidence="7 10" id="KW-1133">Transmembrane helix</keyword>
<evidence type="ECO:0000313" key="14">
    <source>
        <dbReference type="Proteomes" id="UP000000599"/>
    </source>
</evidence>
<dbReference type="InterPro" id="IPR003593">
    <property type="entry name" value="AAA+_ATPase"/>
</dbReference>
<dbReference type="InterPro" id="IPR011527">
    <property type="entry name" value="ABC1_TM_dom"/>
</dbReference>
<evidence type="ECO:0000256" key="2">
    <source>
        <dbReference type="ARBA" id="ARBA00009726"/>
    </source>
</evidence>
<proteinExistence type="inferred from homology"/>
<dbReference type="GO" id="GO:0016887">
    <property type="term" value="F:ATP hydrolysis activity"/>
    <property type="evidence" value="ECO:0007669"/>
    <property type="project" value="InterPro"/>
</dbReference>
<gene>
    <name evidence="13" type="ordered locus">DEHA2B14080g</name>
</gene>
<keyword evidence="8 10" id="KW-0472">Membrane</keyword>
<evidence type="ECO:0000259" key="12">
    <source>
        <dbReference type="PROSITE" id="PS50929"/>
    </source>
</evidence>
<name>B5RSV9_DEBHA</name>
<dbReference type="GO" id="GO:0005886">
    <property type="term" value="C:plasma membrane"/>
    <property type="evidence" value="ECO:0007669"/>
    <property type="project" value="TreeGrafter"/>
</dbReference>
<dbReference type="Pfam" id="PF00664">
    <property type="entry name" value="ABC_membrane"/>
    <property type="match status" value="2"/>
</dbReference>
<feature type="transmembrane region" description="Helical" evidence="10">
    <location>
        <begin position="842"/>
        <end position="861"/>
    </location>
</feature>
<dbReference type="InParanoid" id="B5RSV9"/>